<accession>A0A818RP91</accession>
<evidence type="ECO:0000313" key="2">
    <source>
        <dbReference type="EMBL" id="CAF3652119.1"/>
    </source>
</evidence>
<reference evidence="2" key="1">
    <citation type="submission" date="2021-02" db="EMBL/GenBank/DDBJ databases">
        <authorList>
            <person name="Nowell W R."/>
        </authorList>
    </citation>
    <scope>NUCLEOTIDE SEQUENCE</scope>
</reference>
<sequence>MTSSSSNILQNCLNETSVVSAPVSSNMPIDSPTKKRSLDQTNINSKPVVPAPVISSPTPISTEPVIQKVVQHVKDIQQVSSGLQAQDVRPFSHPQQISITTESTRYAQTRYPFPAFIIRFSTSKATSNKIKEDLIDHCIQNYQMEINILNCRLSNRSSSNEYDFLIFLKDSSSFSFLLNQNNWPDSFSNGNYIFPYSPAIPPQLSLSIKNVDLRLDFNEFGQEIKTRYPRIKNVIRLKTNLTMILN</sequence>
<dbReference type="Proteomes" id="UP000663851">
    <property type="component" value="Unassembled WGS sequence"/>
</dbReference>
<evidence type="ECO:0000313" key="4">
    <source>
        <dbReference type="EMBL" id="CAF4912176.1"/>
    </source>
</evidence>
<evidence type="ECO:0000313" key="3">
    <source>
        <dbReference type="EMBL" id="CAF4497716.1"/>
    </source>
</evidence>
<name>A0A818RP91_9BILA</name>
<evidence type="ECO:0000313" key="5">
    <source>
        <dbReference type="Proteomes" id="UP000663833"/>
    </source>
</evidence>
<protein>
    <submittedName>
        <fullName evidence="2">Uncharacterized protein</fullName>
    </submittedName>
</protein>
<evidence type="ECO:0000256" key="1">
    <source>
        <dbReference type="SAM" id="MobiDB-lite"/>
    </source>
</evidence>
<dbReference type="Proteomes" id="UP000663848">
    <property type="component" value="Unassembled WGS sequence"/>
</dbReference>
<gene>
    <name evidence="3" type="ORF">HFQ381_LOCUS27528</name>
    <name evidence="2" type="ORF">LUA448_LOCUS33031</name>
    <name evidence="4" type="ORF">QYT958_LOCUS31178</name>
</gene>
<comment type="caution">
    <text evidence="2">The sequence shown here is derived from an EMBL/GenBank/DDBJ whole genome shotgun (WGS) entry which is preliminary data.</text>
</comment>
<dbReference type="AlphaFoldDB" id="A0A818RP91"/>
<dbReference type="EMBL" id="CAJOBR010014906">
    <property type="protein sequence ID" value="CAF4912176.1"/>
    <property type="molecule type" value="Genomic_DNA"/>
</dbReference>
<dbReference type="EMBL" id="CAJNYD010004959">
    <property type="protein sequence ID" value="CAF3652119.1"/>
    <property type="molecule type" value="Genomic_DNA"/>
</dbReference>
<dbReference type="Proteomes" id="UP000663833">
    <property type="component" value="Unassembled WGS sequence"/>
</dbReference>
<dbReference type="EMBL" id="CAJOBO010003594">
    <property type="protein sequence ID" value="CAF4497716.1"/>
    <property type="molecule type" value="Genomic_DNA"/>
</dbReference>
<organism evidence="2 5">
    <name type="scientific">Rotaria socialis</name>
    <dbReference type="NCBI Taxonomy" id="392032"/>
    <lineage>
        <taxon>Eukaryota</taxon>
        <taxon>Metazoa</taxon>
        <taxon>Spiralia</taxon>
        <taxon>Gnathifera</taxon>
        <taxon>Rotifera</taxon>
        <taxon>Eurotatoria</taxon>
        <taxon>Bdelloidea</taxon>
        <taxon>Philodinida</taxon>
        <taxon>Philodinidae</taxon>
        <taxon>Rotaria</taxon>
    </lineage>
</organism>
<feature type="region of interest" description="Disordered" evidence="1">
    <location>
        <begin position="22"/>
        <end position="50"/>
    </location>
</feature>
<proteinExistence type="predicted"/>